<proteinExistence type="predicted"/>
<feature type="region of interest" description="Disordered" evidence="1">
    <location>
        <begin position="1"/>
        <end position="35"/>
    </location>
</feature>
<feature type="compositionally biased region" description="Polar residues" evidence="1">
    <location>
        <begin position="78"/>
        <end position="87"/>
    </location>
</feature>
<sequence>MKSVQSSVMRPVDPNDPDEESNDTVFVETRGPRRPAIVREPNNWIKKQPITMSRKLLLGIQPEDVEARQPSKMHSHTGLPSKSNSASFRSYSSLVRANLLTVKAS</sequence>
<reference evidence="2" key="1">
    <citation type="journal article" date="2013" name="Genetics">
        <title>The draft genome and transcriptome of Panagrellus redivivus are shaped by the harsh demands of a free-living lifestyle.</title>
        <authorList>
            <person name="Srinivasan J."/>
            <person name="Dillman A.R."/>
            <person name="Macchietto M.G."/>
            <person name="Heikkinen L."/>
            <person name="Lakso M."/>
            <person name="Fracchia K.M."/>
            <person name="Antoshechkin I."/>
            <person name="Mortazavi A."/>
            <person name="Wong G."/>
            <person name="Sternberg P.W."/>
        </authorList>
    </citation>
    <scope>NUCLEOTIDE SEQUENCE [LARGE SCALE GENOMIC DNA]</scope>
    <source>
        <strain evidence="2">MT8872</strain>
    </source>
</reference>
<evidence type="ECO:0000313" key="2">
    <source>
        <dbReference type="Proteomes" id="UP000492821"/>
    </source>
</evidence>
<evidence type="ECO:0000256" key="1">
    <source>
        <dbReference type="SAM" id="MobiDB-lite"/>
    </source>
</evidence>
<dbReference type="AlphaFoldDB" id="A0A7E4URS4"/>
<accession>A0A7E4URS4</accession>
<protein>
    <submittedName>
        <fullName evidence="3">Uncharacterized protein</fullName>
    </submittedName>
</protein>
<feature type="region of interest" description="Disordered" evidence="1">
    <location>
        <begin position="61"/>
        <end position="87"/>
    </location>
</feature>
<keyword evidence="2" id="KW-1185">Reference proteome</keyword>
<dbReference type="WBParaSite" id="Pan_g12063.t1">
    <property type="protein sequence ID" value="Pan_g12063.t1"/>
    <property type="gene ID" value="Pan_g12063"/>
</dbReference>
<name>A0A7E4URS4_PANRE</name>
<reference evidence="3" key="2">
    <citation type="submission" date="2020-10" db="UniProtKB">
        <authorList>
            <consortium name="WormBaseParasite"/>
        </authorList>
    </citation>
    <scope>IDENTIFICATION</scope>
</reference>
<dbReference type="Proteomes" id="UP000492821">
    <property type="component" value="Unassembled WGS sequence"/>
</dbReference>
<organism evidence="2 3">
    <name type="scientific">Panagrellus redivivus</name>
    <name type="common">Microworm</name>
    <dbReference type="NCBI Taxonomy" id="6233"/>
    <lineage>
        <taxon>Eukaryota</taxon>
        <taxon>Metazoa</taxon>
        <taxon>Ecdysozoa</taxon>
        <taxon>Nematoda</taxon>
        <taxon>Chromadorea</taxon>
        <taxon>Rhabditida</taxon>
        <taxon>Tylenchina</taxon>
        <taxon>Panagrolaimomorpha</taxon>
        <taxon>Panagrolaimoidea</taxon>
        <taxon>Panagrolaimidae</taxon>
        <taxon>Panagrellus</taxon>
    </lineage>
</organism>
<evidence type="ECO:0000313" key="3">
    <source>
        <dbReference type="WBParaSite" id="Pan_g12063.t1"/>
    </source>
</evidence>